<dbReference type="InterPro" id="IPR003018">
    <property type="entry name" value="GAF"/>
</dbReference>
<evidence type="ECO:0000259" key="1">
    <source>
        <dbReference type="SMART" id="SM00065"/>
    </source>
</evidence>
<protein>
    <recommendedName>
        <fullName evidence="1">GAF domain-containing protein</fullName>
    </recommendedName>
</protein>
<feature type="domain" description="GAF" evidence="1">
    <location>
        <begin position="201"/>
        <end position="355"/>
    </location>
</feature>
<feature type="domain" description="GAF" evidence="1">
    <location>
        <begin position="29"/>
        <end position="180"/>
    </location>
</feature>
<dbReference type="Pfam" id="PF01590">
    <property type="entry name" value="GAF"/>
    <property type="match status" value="2"/>
</dbReference>
<dbReference type="AlphaFoldDB" id="A0A073CMU0"/>
<dbReference type="Gene3D" id="3.30.450.40">
    <property type="match status" value="3"/>
</dbReference>
<evidence type="ECO:0000313" key="2">
    <source>
        <dbReference type="EMBL" id="KEI69068.1"/>
    </source>
</evidence>
<name>A0A073CMU0_PLAA1</name>
<dbReference type="Gene3D" id="3.30.565.10">
    <property type="entry name" value="Histidine kinase-like ATPase, C-terminal domain"/>
    <property type="match status" value="1"/>
</dbReference>
<evidence type="ECO:0000313" key="3">
    <source>
        <dbReference type="Proteomes" id="UP000027395"/>
    </source>
</evidence>
<dbReference type="SUPFAM" id="SSF55874">
    <property type="entry name" value="ATPase domain of HSP90 chaperone/DNA topoisomerase II/histidine kinase"/>
    <property type="match status" value="1"/>
</dbReference>
<gene>
    <name evidence="2" type="ORF">A19Y_4406</name>
</gene>
<dbReference type="eggNOG" id="COG2203">
    <property type="taxonomic scope" value="Bacteria"/>
</dbReference>
<dbReference type="InterPro" id="IPR029016">
    <property type="entry name" value="GAF-like_dom_sf"/>
</dbReference>
<dbReference type="PATRIC" id="fig|388467.6.peg.4341"/>
<proteinExistence type="predicted"/>
<reference evidence="2 3" key="1">
    <citation type="journal article" date="2014" name="Appl. Environ. Microbiol.">
        <title>Elucidation of insertion elements encoded on plasmids and in vitro construction of shuttle vectors from the toxic cyanobacterium Planktothrix.</title>
        <authorList>
            <person name="Christiansen G."/>
            <person name="Goesmann A."/>
            <person name="Kurmayer R."/>
        </authorList>
    </citation>
    <scope>NUCLEOTIDE SEQUENCE [LARGE SCALE GENOMIC DNA]</scope>
    <source>
        <strain evidence="2 3">NIVA-CYA 126/8</strain>
    </source>
</reference>
<keyword evidence="3" id="KW-1185">Reference proteome</keyword>
<dbReference type="STRING" id="388467.A19Y_4406"/>
<accession>A0A073CMU0</accession>
<dbReference type="SUPFAM" id="SSF55781">
    <property type="entry name" value="GAF domain-like"/>
    <property type="match status" value="3"/>
</dbReference>
<dbReference type="SMART" id="SM00065">
    <property type="entry name" value="GAF"/>
    <property type="match status" value="3"/>
</dbReference>
<organism evidence="2 3">
    <name type="scientific">Planktothrix agardhii (strain NIVA-CYA 126/8)</name>
    <dbReference type="NCBI Taxonomy" id="388467"/>
    <lineage>
        <taxon>Bacteria</taxon>
        <taxon>Bacillati</taxon>
        <taxon>Cyanobacteriota</taxon>
        <taxon>Cyanophyceae</taxon>
        <taxon>Oscillatoriophycideae</taxon>
        <taxon>Oscillatoriales</taxon>
        <taxon>Microcoleaceae</taxon>
        <taxon>Planktothrix</taxon>
    </lineage>
</organism>
<sequence>MGQFEESTALEQPIMTLGRVLQTLQDEDNVDVLIETILNYLKTEFNYSLIWISLYDRLDHRLIGKGGVTPTEDNWLIKQRFVLSPGDLLEQLVIQMRPLVVPDLRSETRAGGWQKAAQAFNIQGSILFPMRYKDRCFGVVLLGSTEWGISPSSTEKELISMVLGTLAASLFQIETTWMYQQTKRPDQPFLKLLTQFRTLNTLDRCLEVAVEITHEFIEPTRTNVYWYYREGRYFWRRASNQQKLPSVSLMKQSASGVTVQDLGEFYQALIADHLVSIGESYSSLRADTTERLMEKIRARSLLAVPILFNQEMLGFIAVEGQNPRIWQENEKQFLRGVGQLISLTAPLAEMEVKIRQAELDQSLTAKVTRTIVDDQDWQLSLKTTANLLCQRLNAGRFLLIKRHLKTAKFEIIYQYYPLNRNAIFSPLDSLSSQDWQSLKNQNEILLIENYDEDEKLKPWRNQLKDAGVRSLILCPINSCLTSEKNQQDNTPQEWLLIGHDAPRTWDRTEQKLVKIVGQQLSVILRQWKLNQRIKSQEEFNQALEQGWSILEKTEQLQDLEQQFTEKIAQLSKSPLVLLLTWLEGAKKAKVAHCIARQSKFYIDSERLISIAKDPLIQHALSTKTMFLWPVQELSAYTRQWFTSTVDKILVTTLHTASEHDPTGILIVADPEQIQTESGISLTLLNSLIMQFSWSRRYLRIQEVLTTQHEELQWMNWYKQRRLEELYRTVGGGLKQLNELNQSPFQSTDPQKNQLSHLRYQQLLRQMGSALASTSSLIKQEQWRLHHQNDIIPITNLLRRVGERINAIIRNKQIQLVIKQQENFNVIGDHIKLELVFYEILLTTCHRAEPGGVIEMITQPLNDHQLQLMITDYGIINPQLILELKIGHSPDLLAPSPLSSPPGQQLLICQQMLEKMAGKFLIESGENQQIITRIILTLAPAS</sequence>
<feature type="domain" description="GAF" evidence="1">
    <location>
        <begin position="376"/>
        <end position="534"/>
    </location>
</feature>
<dbReference type="EMBL" id="CM002803">
    <property type="protein sequence ID" value="KEI69068.1"/>
    <property type="molecule type" value="Genomic_DNA"/>
</dbReference>
<dbReference type="HOGENOM" id="CLU_315439_0_0_3"/>
<dbReference type="InterPro" id="IPR036890">
    <property type="entry name" value="HATPase_C_sf"/>
</dbReference>
<dbReference type="Proteomes" id="UP000027395">
    <property type="component" value="Chromosome"/>
</dbReference>
<dbReference type="RefSeq" id="WP_042156641.1">
    <property type="nucleotide sequence ID" value="NZ_CM002803.1"/>
</dbReference>